<dbReference type="KEGG" id="pspc:Strain318_002547"/>
<name>A0AA49Q6L7_9BACT</name>
<sequence length="419" mass="41911">MSLTLQVLLALLAGLGLGLGLSGSDSASAATVLSTLGPIGTLFINAIRMTVIPLVTATLIVGVGSAPSPQAVGRLGARSLVTFVVVLAAASAVGVVFGSWLLGAFSFDAATVEAMRATASSDVAGGASVPTLGEWIVGLVPVNPIKAAADGAMLPLILFSVCFAAALTRVREERRAAVLRVFEGIQDASLVLVRAILALAPIGVFALAVPLAAKLGLAAAGALVVYISVVSSICLGFMAFVLYPAAVLLGKVPLRRFAEAALPAQGIAFSSRSSLAALPAMLDSVRDTLKLPPTIGSFFIPLAASMFRAGAGIGQTVGVLFIAKLYGVDLGTAQLATIAVTSVITSFSVPGVPGGSILVMIPVLMSAGIPIEGIGILLGVDTIPDMFRTTTNVTGHMAAATVLARGEGGGDRAVGATAA</sequence>
<keyword evidence="4 7" id="KW-0812">Transmembrane</keyword>
<dbReference type="InterPro" id="IPR036458">
    <property type="entry name" value="Na:dicarbo_symporter_sf"/>
</dbReference>
<feature type="transmembrane region" description="Helical" evidence="7">
    <location>
        <begin position="152"/>
        <end position="170"/>
    </location>
</feature>
<evidence type="ECO:0000256" key="6">
    <source>
        <dbReference type="ARBA" id="ARBA00023136"/>
    </source>
</evidence>
<comment type="subcellular location">
    <subcellularLocation>
        <location evidence="1">Cell membrane</location>
        <topology evidence="1">Multi-pass membrane protein</topology>
    </subcellularLocation>
</comment>
<dbReference type="GO" id="GO:0005886">
    <property type="term" value="C:plasma membrane"/>
    <property type="evidence" value="ECO:0007669"/>
    <property type="project" value="UniProtKB-SubCell"/>
</dbReference>
<feature type="transmembrane region" description="Helical" evidence="7">
    <location>
        <begin position="75"/>
        <end position="102"/>
    </location>
</feature>
<evidence type="ECO:0000256" key="3">
    <source>
        <dbReference type="ARBA" id="ARBA00022475"/>
    </source>
</evidence>
<reference evidence="8" key="1">
    <citation type="submission" date="2023-07" db="EMBL/GenBank/DDBJ databases">
        <authorList>
            <person name="Haufschild T."/>
            <person name="Kallscheuer N."/>
            <person name="Hammer J."/>
            <person name="Kohn T."/>
            <person name="Kabuu M."/>
            <person name="Jogler M."/>
            <person name="Wohfarth N."/>
            <person name="Heuer A."/>
            <person name="Rohde M."/>
            <person name="van Teeseling M.C.F."/>
            <person name="Jogler C."/>
        </authorList>
    </citation>
    <scope>NUCLEOTIDE SEQUENCE</scope>
    <source>
        <strain evidence="8">Strain 138</strain>
        <strain evidence="9">Strain 318</strain>
    </source>
</reference>
<dbReference type="Pfam" id="PF00375">
    <property type="entry name" value="SDF"/>
    <property type="match status" value="1"/>
</dbReference>
<evidence type="ECO:0000256" key="1">
    <source>
        <dbReference type="ARBA" id="ARBA00004651"/>
    </source>
</evidence>
<feature type="transmembrane region" description="Helical" evidence="7">
    <location>
        <begin position="219"/>
        <end position="245"/>
    </location>
</feature>
<dbReference type="GO" id="GO:0006835">
    <property type="term" value="P:dicarboxylic acid transport"/>
    <property type="evidence" value="ECO:0007669"/>
    <property type="project" value="TreeGrafter"/>
</dbReference>
<proteinExistence type="predicted"/>
<dbReference type="PANTHER" id="PTHR42865:SF7">
    <property type="entry name" value="PROTON_GLUTAMATE-ASPARTATE SYMPORTER"/>
    <property type="match status" value="1"/>
</dbReference>
<accession>A0AA49Q6L7</accession>
<keyword evidence="2" id="KW-0813">Transport</keyword>
<dbReference type="InterPro" id="IPR001991">
    <property type="entry name" value="Na-dicarboxylate_symporter"/>
</dbReference>
<gene>
    <name evidence="8" type="ORF">Strain138_002547</name>
    <name evidence="9" type="ORF">Strain318_002547</name>
</gene>
<dbReference type="AlphaFoldDB" id="A0AA49Q6L7"/>
<evidence type="ECO:0000313" key="10">
    <source>
        <dbReference type="Proteomes" id="UP001229955"/>
    </source>
</evidence>
<feature type="transmembrane region" description="Helical" evidence="7">
    <location>
        <begin position="191"/>
        <end position="213"/>
    </location>
</feature>
<dbReference type="EMBL" id="CP130613">
    <property type="protein sequence ID" value="WKW16137.1"/>
    <property type="molecule type" value="Genomic_DNA"/>
</dbReference>
<dbReference type="PRINTS" id="PR00173">
    <property type="entry name" value="EDTRNSPORT"/>
</dbReference>
<evidence type="ECO:0000313" key="8">
    <source>
        <dbReference type="EMBL" id="WKW13230.1"/>
    </source>
</evidence>
<keyword evidence="6 7" id="KW-0472">Membrane</keyword>
<dbReference type="RefSeq" id="WP_367886090.1">
    <property type="nucleotide sequence ID" value="NZ_CP130612.1"/>
</dbReference>
<dbReference type="SUPFAM" id="SSF118215">
    <property type="entry name" value="Proton glutamate symport protein"/>
    <property type="match status" value="1"/>
</dbReference>
<dbReference type="PANTHER" id="PTHR42865">
    <property type="entry name" value="PROTON/GLUTAMATE-ASPARTATE SYMPORTER"/>
    <property type="match status" value="1"/>
</dbReference>
<evidence type="ECO:0000256" key="4">
    <source>
        <dbReference type="ARBA" id="ARBA00022692"/>
    </source>
</evidence>
<feature type="transmembrane region" description="Helical" evidence="7">
    <location>
        <begin position="355"/>
        <end position="380"/>
    </location>
</feature>
<evidence type="ECO:0000256" key="7">
    <source>
        <dbReference type="SAM" id="Phobius"/>
    </source>
</evidence>
<dbReference type="EMBL" id="CP130612">
    <property type="protein sequence ID" value="WKW13230.1"/>
    <property type="molecule type" value="Genomic_DNA"/>
</dbReference>
<dbReference type="GO" id="GO:0015293">
    <property type="term" value="F:symporter activity"/>
    <property type="evidence" value="ECO:0007669"/>
    <property type="project" value="UniProtKB-KW"/>
</dbReference>
<dbReference type="Proteomes" id="UP001229955">
    <property type="component" value="Chromosome"/>
</dbReference>
<keyword evidence="5 7" id="KW-1133">Transmembrane helix</keyword>
<keyword evidence="10" id="KW-1185">Reference proteome</keyword>
<accession>A0AA49Q8I2</accession>
<dbReference type="Gene3D" id="1.10.3860.10">
    <property type="entry name" value="Sodium:dicarboxylate symporter"/>
    <property type="match status" value="1"/>
</dbReference>
<evidence type="ECO:0000256" key="2">
    <source>
        <dbReference type="ARBA" id="ARBA00022448"/>
    </source>
</evidence>
<keyword evidence="3" id="KW-1003">Cell membrane</keyword>
<evidence type="ECO:0000313" key="9">
    <source>
        <dbReference type="EMBL" id="WKW16137.1"/>
    </source>
</evidence>
<evidence type="ECO:0000256" key="5">
    <source>
        <dbReference type="ARBA" id="ARBA00022989"/>
    </source>
</evidence>
<feature type="transmembrane region" description="Helical" evidence="7">
    <location>
        <begin position="39"/>
        <end position="63"/>
    </location>
</feature>
<protein>
    <submittedName>
        <fullName evidence="8">Dicarboxylate/amino acid:cation symporter</fullName>
    </submittedName>
</protein>
<organism evidence="8">
    <name type="scientific">Pseudogemmatithrix spongiicola</name>
    <dbReference type="NCBI Taxonomy" id="3062599"/>
    <lineage>
        <taxon>Bacteria</taxon>
        <taxon>Pseudomonadati</taxon>
        <taxon>Gemmatimonadota</taxon>
        <taxon>Gemmatimonadia</taxon>
        <taxon>Gemmatimonadales</taxon>
        <taxon>Gemmatimonadaceae</taxon>
        <taxon>Pseudogemmatithrix</taxon>
    </lineage>
</organism>